<proteinExistence type="predicted"/>
<keyword evidence="3" id="KW-1185">Reference proteome</keyword>
<gene>
    <name evidence="2" type="ORF">GGX14DRAFT_401387</name>
</gene>
<protein>
    <submittedName>
        <fullName evidence="2">Uncharacterized protein</fullName>
    </submittedName>
</protein>
<sequence length="584" mass="61602">MYYDTSLVRQLQLQKILLERIRSRLGTPSHKIDAPQQKFGSTQIRLAHAVVRRRLYGPNGTMGAGSAADDGQATAATPCAAGAGDGSDAGRHGGGIKLETRRAYVPAEISSTVTSRHPQFYSFGVKCLGCLGSTEWTKDILKALMCAVGGVASANLNTSTGSNYKNPPTQPCYSLQSIATVLPTPLASAAVLTLPAALAAVESGAAHLVDPSAALSALTAHGVRAAHPVHHAALTAMDTGGAPLSVEGEARTGVYEDENDESTAGAPLGFWCSRCGRTRACAAVWAEALHTGHQSHGELHIFRGRGRAGDEDDAAKGAEASGAKGARTAHARAADVALVQILRGEGRVWPHLGPWCIGAKWGTHSSMRTTSSSGPARVLCRRRRPAARCGRAMGEHRGDAALPVRHARGHQPRLPDDRACAHLPGGVGAAVRKSCAAEFRWWRRRRVGREAGGGKAKADGAAACRYLVLFPPLQYVIGALADSDRRICLLAALAPEVQAGRDRSDLVLSSGRPVTNTPMLRAFMHNGGGLTQRSGALGAETDSEIQKGYVLQSVASVHRALPLAGRSLRWKRWSSQTAEGQKHR</sequence>
<dbReference type="EMBL" id="JARJCW010000068">
    <property type="protein sequence ID" value="KAJ7199442.1"/>
    <property type="molecule type" value="Genomic_DNA"/>
</dbReference>
<organism evidence="2 3">
    <name type="scientific">Mycena pura</name>
    <dbReference type="NCBI Taxonomy" id="153505"/>
    <lineage>
        <taxon>Eukaryota</taxon>
        <taxon>Fungi</taxon>
        <taxon>Dikarya</taxon>
        <taxon>Basidiomycota</taxon>
        <taxon>Agaricomycotina</taxon>
        <taxon>Agaricomycetes</taxon>
        <taxon>Agaricomycetidae</taxon>
        <taxon>Agaricales</taxon>
        <taxon>Marasmiineae</taxon>
        <taxon>Mycenaceae</taxon>
        <taxon>Mycena</taxon>
    </lineage>
</organism>
<feature type="compositionally biased region" description="Low complexity" evidence="1">
    <location>
        <begin position="317"/>
        <end position="326"/>
    </location>
</feature>
<comment type="caution">
    <text evidence="2">The sequence shown here is derived from an EMBL/GenBank/DDBJ whole genome shotgun (WGS) entry which is preliminary data.</text>
</comment>
<name>A0AAD6V4M4_9AGAR</name>
<evidence type="ECO:0000256" key="1">
    <source>
        <dbReference type="SAM" id="MobiDB-lite"/>
    </source>
</evidence>
<accession>A0AAD6V4M4</accession>
<dbReference type="AlphaFoldDB" id="A0AAD6V4M4"/>
<evidence type="ECO:0000313" key="3">
    <source>
        <dbReference type="Proteomes" id="UP001219525"/>
    </source>
</evidence>
<feature type="region of interest" description="Disordered" evidence="1">
    <location>
        <begin position="307"/>
        <end position="326"/>
    </location>
</feature>
<dbReference type="Proteomes" id="UP001219525">
    <property type="component" value="Unassembled WGS sequence"/>
</dbReference>
<reference evidence="2" key="1">
    <citation type="submission" date="2023-03" db="EMBL/GenBank/DDBJ databases">
        <title>Massive genome expansion in bonnet fungi (Mycena s.s.) driven by repeated elements and novel gene families across ecological guilds.</title>
        <authorList>
            <consortium name="Lawrence Berkeley National Laboratory"/>
            <person name="Harder C.B."/>
            <person name="Miyauchi S."/>
            <person name="Viragh M."/>
            <person name="Kuo A."/>
            <person name="Thoen E."/>
            <person name="Andreopoulos B."/>
            <person name="Lu D."/>
            <person name="Skrede I."/>
            <person name="Drula E."/>
            <person name="Henrissat B."/>
            <person name="Morin E."/>
            <person name="Kohler A."/>
            <person name="Barry K."/>
            <person name="LaButti K."/>
            <person name="Morin E."/>
            <person name="Salamov A."/>
            <person name="Lipzen A."/>
            <person name="Mereny Z."/>
            <person name="Hegedus B."/>
            <person name="Baldrian P."/>
            <person name="Stursova M."/>
            <person name="Weitz H."/>
            <person name="Taylor A."/>
            <person name="Grigoriev I.V."/>
            <person name="Nagy L.G."/>
            <person name="Martin F."/>
            <person name="Kauserud H."/>
        </authorList>
    </citation>
    <scope>NUCLEOTIDE SEQUENCE</scope>
    <source>
        <strain evidence="2">9144</strain>
    </source>
</reference>
<evidence type="ECO:0000313" key="2">
    <source>
        <dbReference type="EMBL" id="KAJ7199442.1"/>
    </source>
</evidence>